<accession>A0A4V2V1N6</accession>
<dbReference type="EMBL" id="SMAP01000008">
    <property type="protein sequence ID" value="TCT21862.1"/>
    <property type="molecule type" value="Genomic_DNA"/>
</dbReference>
<protein>
    <submittedName>
        <fullName evidence="2">Uncharacterized protein DUF1631</fullName>
    </submittedName>
</protein>
<dbReference type="RefSeq" id="WP_162797708.1">
    <property type="nucleotide sequence ID" value="NZ_MSZW01000012.1"/>
</dbReference>
<comment type="caution">
    <text evidence="2">The sequence shown here is derived from an EMBL/GenBank/DDBJ whole genome shotgun (WGS) entry which is preliminary data.</text>
</comment>
<evidence type="ECO:0000256" key="1">
    <source>
        <dbReference type="SAM" id="MobiDB-lite"/>
    </source>
</evidence>
<organism evidence="2 3">
    <name type="scientific">Thermomonas haemolytica</name>
    <dbReference type="NCBI Taxonomy" id="141949"/>
    <lineage>
        <taxon>Bacteria</taxon>
        <taxon>Pseudomonadati</taxon>
        <taxon>Pseudomonadota</taxon>
        <taxon>Gammaproteobacteria</taxon>
        <taxon>Lysobacterales</taxon>
        <taxon>Lysobacteraceae</taxon>
        <taxon>Thermomonas</taxon>
    </lineage>
</organism>
<feature type="region of interest" description="Disordered" evidence="1">
    <location>
        <begin position="239"/>
        <end position="289"/>
    </location>
</feature>
<dbReference type="AlphaFoldDB" id="A0A4V2V1N6"/>
<dbReference type="Pfam" id="PF07793">
    <property type="entry name" value="DUF1631"/>
    <property type="match status" value="1"/>
</dbReference>
<sequence length="780" mass="83357">MTIAASTTRKPPATLAEAALPRRARQALERLLVDVRAEMGQQLPQLLQDTELGLSRATPSSEPALETARLAAIRSLGRGGHAFTTRFMAQVEASLATLQAARAAHAKADAASFTELRLLEDDELSDETTLQNMASRMEARNSLALQLLGHRLGVLAAAPALEGEALPLGPYALCNALADAADGLELSRYARLQLFQQFEKAMAEFYPPMLEAANARLAQDGILPFLSFVPVRVRPGSAAPSTLLDDKGANAPSAAGQREARGTEGGATGRTPGHGGPGHAAGSPGAGMAGGAAPGAGAGVPLAFTGGRAGRPTNPAFNALQGLLHRRRLLLAKLRPGGVDERVRETLRADEVLGALQRMRSTATKAESLADYRQILLAQARQLHGHGVALSDIDNDSFDLLALYLTQLQRELRRHSPGETLVERLRLPLAQLALRDQRFFTDPAHPARQLLNAVSLAGARWLAEDDLDSQWLGLLQRAVAAVQQDSEGALDTFIEANRTLQSGLQAQARKAEMTERRQVEAARGREKLALARQRANEEVQRLLHGRSLPRFQAILIEQAWIDVLALTHLRSGEASEAWRDVLATSARIIDLATGEAAAAGDDALAAQIRGALEQVGYHAEDATTIAHQLGHGGAQEGDLASRTELLVQLRARARLGEGNEVALEPPAPLAPTELAARDRLRALQTPAWVELLDASDFPLRRRLAWASTQTSQALLVNRRGQRASGEDLDVLARMLAAGNLRLLDGDPSPAEMAWDATLASLQRIGQGDSDATGMEPTDGN</sequence>
<name>A0A4V2V1N6_9GAMM</name>
<feature type="compositionally biased region" description="Gly residues" evidence="1">
    <location>
        <begin position="263"/>
        <end position="289"/>
    </location>
</feature>
<reference evidence="2 3" key="1">
    <citation type="submission" date="2019-03" db="EMBL/GenBank/DDBJ databases">
        <title>Genomic Encyclopedia of Type Strains, Phase IV (KMG-IV): sequencing the most valuable type-strain genomes for metagenomic binning, comparative biology and taxonomic classification.</title>
        <authorList>
            <person name="Goeker M."/>
        </authorList>
    </citation>
    <scope>NUCLEOTIDE SEQUENCE [LARGE SCALE GENOMIC DNA]</scope>
    <source>
        <strain evidence="2 3">DSM 13605</strain>
    </source>
</reference>
<gene>
    <name evidence="2" type="ORF">EDC34_10882</name>
</gene>
<proteinExistence type="predicted"/>
<dbReference type="InterPro" id="IPR012434">
    <property type="entry name" value="DUF1631"/>
</dbReference>
<keyword evidence="3" id="KW-1185">Reference proteome</keyword>
<dbReference type="Proteomes" id="UP000295414">
    <property type="component" value="Unassembled WGS sequence"/>
</dbReference>
<evidence type="ECO:0000313" key="3">
    <source>
        <dbReference type="Proteomes" id="UP000295414"/>
    </source>
</evidence>
<evidence type="ECO:0000313" key="2">
    <source>
        <dbReference type="EMBL" id="TCT21862.1"/>
    </source>
</evidence>